<organism evidence="2 3">
    <name type="scientific">Steccherinum ochraceum</name>
    <dbReference type="NCBI Taxonomy" id="92696"/>
    <lineage>
        <taxon>Eukaryota</taxon>
        <taxon>Fungi</taxon>
        <taxon>Dikarya</taxon>
        <taxon>Basidiomycota</taxon>
        <taxon>Agaricomycotina</taxon>
        <taxon>Agaricomycetes</taxon>
        <taxon>Polyporales</taxon>
        <taxon>Steccherinaceae</taxon>
        <taxon>Steccherinum</taxon>
    </lineage>
</organism>
<feature type="compositionally biased region" description="Low complexity" evidence="1">
    <location>
        <begin position="169"/>
        <end position="181"/>
    </location>
</feature>
<gene>
    <name evidence="2" type="ORF">EIP91_000929</name>
</gene>
<proteinExistence type="predicted"/>
<feature type="region of interest" description="Disordered" evidence="1">
    <location>
        <begin position="143"/>
        <end position="193"/>
    </location>
</feature>
<dbReference type="Proteomes" id="UP000292702">
    <property type="component" value="Unassembled WGS sequence"/>
</dbReference>
<feature type="region of interest" description="Disordered" evidence="1">
    <location>
        <begin position="1"/>
        <end position="47"/>
    </location>
</feature>
<evidence type="ECO:0000256" key="1">
    <source>
        <dbReference type="SAM" id="MobiDB-lite"/>
    </source>
</evidence>
<feature type="compositionally biased region" description="Polar residues" evidence="1">
    <location>
        <begin position="1"/>
        <end position="19"/>
    </location>
</feature>
<dbReference type="OrthoDB" id="10645123at2759"/>
<keyword evidence="3" id="KW-1185">Reference proteome</keyword>
<feature type="compositionally biased region" description="Low complexity" evidence="1">
    <location>
        <begin position="143"/>
        <end position="152"/>
    </location>
</feature>
<evidence type="ECO:0000313" key="2">
    <source>
        <dbReference type="EMBL" id="TCD66793.1"/>
    </source>
</evidence>
<sequence length="249" mass="26874">MSSRPRSRSQSFTATLSQLTKRRTTTPVPPTPPPPPPSSRSSTTTTTSKRLHINFPHIFRMHPFQPHAHSKDFVFGAESVPDLGLKDTGDDDEVVLDLDAFAWPTSAVTAEEKRGLVATDATHGLSSHIGHKILDDIDLDALSSESSSSSSGSEHDSESDCSEVTVIHSAPLSTSSSTAPLNAGSISATPSQDGAVGLSPPWWHYSLRRKLFTPEELAVSEEHVSSQSGQTLLESVGRWPDQEGDEFMF</sequence>
<name>A0A4R0RIY2_9APHY</name>
<comment type="caution">
    <text evidence="2">The sequence shown here is derived from an EMBL/GenBank/DDBJ whole genome shotgun (WGS) entry which is preliminary data.</text>
</comment>
<protein>
    <submittedName>
        <fullName evidence="2">Uncharacterized protein</fullName>
    </submittedName>
</protein>
<dbReference type="EMBL" id="RWJN01000121">
    <property type="protein sequence ID" value="TCD66793.1"/>
    <property type="molecule type" value="Genomic_DNA"/>
</dbReference>
<dbReference type="AlphaFoldDB" id="A0A4R0RIY2"/>
<feature type="compositionally biased region" description="Pro residues" evidence="1">
    <location>
        <begin position="27"/>
        <end position="38"/>
    </location>
</feature>
<evidence type="ECO:0000313" key="3">
    <source>
        <dbReference type="Proteomes" id="UP000292702"/>
    </source>
</evidence>
<accession>A0A4R0RIY2</accession>
<reference evidence="2 3" key="1">
    <citation type="submission" date="2018-11" db="EMBL/GenBank/DDBJ databases">
        <title>Genome assembly of Steccherinum ochraceum LE-BIN_3174, the white-rot fungus of the Steccherinaceae family (The Residual Polyporoid clade, Polyporales, Basidiomycota).</title>
        <authorList>
            <person name="Fedorova T.V."/>
            <person name="Glazunova O.A."/>
            <person name="Landesman E.O."/>
            <person name="Moiseenko K.V."/>
            <person name="Psurtseva N.V."/>
            <person name="Savinova O.S."/>
            <person name="Shakhova N.V."/>
            <person name="Tyazhelova T.V."/>
            <person name="Vasina D.V."/>
        </authorList>
    </citation>
    <scope>NUCLEOTIDE SEQUENCE [LARGE SCALE GENOMIC DNA]</scope>
    <source>
        <strain evidence="2 3">LE-BIN_3174</strain>
    </source>
</reference>